<comment type="caution">
    <text evidence="4">The sequence shown here is derived from an EMBL/GenBank/DDBJ whole genome shotgun (WGS) entry which is preliminary data.</text>
</comment>
<evidence type="ECO:0000256" key="1">
    <source>
        <dbReference type="SAM" id="MobiDB-lite"/>
    </source>
</evidence>
<proteinExistence type="predicted"/>
<feature type="domain" description="BIG2" evidence="3">
    <location>
        <begin position="47"/>
        <end position="122"/>
    </location>
</feature>
<dbReference type="PROSITE" id="PS51257">
    <property type="entry name" value="PROKAR_LIPOPROTEIN"/>
    <property type="match status" value="1"/>
</dbReference>
<dbReference type="InterPro" id="IPR003343">
    <property type="entry name" value="Big_2"/>
</dbReference>
<dbReference type="Proteomes" id="UP001595748">
    <property type="component" value="Unassembled WGS sequence"/>
</dbReference>
<reference evidence="5" key="1">
    <citation type="journal article" date="2019" name="Int. J. Syst. Evol. Microbiol.">
        <title>The Global Catalogue of Microorganisms (GCM) 10K type strain sequencing project: providing services to taxonomists for standard genome sequencing and annotation.</title>
        <authorList>
            <consortium name="The Broad Institute Genomics Platform"/>
            <consortium name="The Broad Institute Genome Sequencing Center for Infectious Disease"/>
            <person name="Wu L."/>
            <person name="Ma J."/>
        </authorList>
    </citation>
    <scope>NUCLEOTIDE SEQUENCE [LARGE SCALE GENOMIC DNA]</scope>
    <source>
        <strain evidence="5">CCTCC AB 2013263</strain>
    </source>
</reference>
<organism evidence="4 5">
    <name type="scientific">Deinococcus antarcticus</name>
    <dbReference type="NCBI Taxonomy" id="1298767"/>
    <lineage>
        <taxon>Bacteria</taxon>
        <taxon>Thermotogati</taxon>
        <taxon>Deinococcota</taxon>
        <taxon>Deinococci</taxon>
        <taxon>Deinococcales</taxon>
        <taxon>Deinococcaceae</taxon>
        <taxon>Deinococcus</taxon>
    </lineage>
</organism>
<feature type="region of interest" description="Disordered" evidence="1">
    <location>
        <begin position="24"/>
        <end position="45"/>
    </location>
</feature>
<dbReference type="SMART" id="SM00635">
    <property type="entry name" value="BID_2"/>
    <property type="match status" value="1"/>
</dbReference>
<evidence type="ECO:0000256" key="2">
    <source>
        <dbReference type="SAM" id="SignalP"/>
    </source>
</evidence>
<sequence length="276" mass="28769">MKKTLTFSTLGLVLFLASCNQATPQTTNLTPPTTSPSSGSINTGAETLSPLGIASATSMSVGQTRQFNVTVNGTAPTPGQLVWTSTSTSVVTVTQSGLATALTPGSATVRAALASNPGAYIDFPVTVNATTPVTTTPTTSFAQRVLELTNAARAQARTCGTTSYAATTPLAYNPLLEQAAQGHASDMAGKTYFSHTSQDGRTFAQRITATGYTWRTVAENIAAGQATPESVVSGWLQSPGHCANIMNPALRELGVGYAYNGNSTYRHYWVQDFGAR</sequence>
<gene>
    <name evidence="4" type="ORF">ACFOPQ_00545</name>
</gene>
<dbReference type="InterPro" id="IPR035940">
    <property type="entry name" value="CAP_sf"/>
</dbReference>
<dbReference type="Pfam" id="PF02368">
    <property type="entry name" value="Big_2"/>
    <property type="match status" value="1"/>
</dbReference>
<name>A0ABV8A1H1_9DEIO</name>
<dbReference type="InterPro" id="IPR014044">
    <property type="entry name" value="CAP_dom"/>
</dbReference>
<evidence type="ECO:0000313" key="4">
    <source>
        <dbReference type="EMBL" id="MFC3859260.1"/>
    </source>
</evidence>
<evidence type="ECO:0000259" key="3">
    <source>
        <dbReference type="SMART" id="SM00635"/>
    </source>
</evidence>
<feature type="chain" id="PRO_5046949319" evidence="2">
    <location>
        <begin position="23"/>
        <end position="276"/>
    </location>
</feature>
<dbReference type="SUPFAM" id="SSF55797">
    <property type="entry name" value="PR-1-like"/>
    <property type="match status" value="1"/>
</dbReference>
<feature type="signal peptide" evidence="2">
    <location>
        <begin position="1"/>
        <end position="22"/>
    </location>
</feature>
<evidence type="ECO:0000313" key="5">
    <source>
        <dbReference type="Proteomes" id="UP001595748"/>
    </source>
</evidence>
<dbReference type="CDD" id="cd05379">
    <property type="entry name" value="CAP_bacterial"/>
    <property type="match status" value="1"/>
</dbReference>
<dbReference type="Gene3D" id="3.40.33.10">
    <property type="entry name" value="CAP"/>
    <property type="match status" value="1"/>
</dbReference>
<dbReference type="SUPFAM" id="SSF49373">
    <property type="entry name" value="Invasin/intimin cell-adhesion fragments"/>
    <property type="match status" value="1"/>
</dbReference>
<dbReference type="PANTHER" id="PTHR31157">
    <property type="entry name" value="SCP DOMAIN-CONTAINING PROTEIN"/>
    <property type="match status" value="1"/>
</dbReference>
<keyword evidence="5" id="KW-1185">Reference proteome</keyword>
<dbReference type="InterPro" id="IPR008964">
    <property type="entry name" value="Invasin/intimin_cell_adhesion"/>
</dbReference>
<dbReference type="Gene3D" id="2.60.40.1080">
    <property type="match status" value="1"/>
</dbReference>
<feature type="compositionally biased region" description="Low complexity" evidence="1">
    <location>
        <begin position="24"/>
        <end position="43"/>
    </location>
</feature>
<protein>
    <submittedName>
        <fullName evidence="4">CAP domain-containing protein</fullName>
    </submittedName>
</protein>
<dbReference type="Pfam" id="PF00188">
    <property type="entry name" value="CAP"/>
    <property type="match status" value="1"/>
</dbReference>
<dbReference type="PANTHER" id="PTHR31157:SF1">
    <property type="entry name" value="SCP DOMAIN-CONTAINING PROTEIN"/>
    <property type="match status" value="1"/>
</dbReference>
<dbReference type="RefSeq" id="WP_380075425.1">
    <property type="nucleotide sequence ID" value="NZ_JBHRZF010000006.1"/>
</dbReference>
<accession>A0ABV8A1H1</accession>
<dbReference type="EMBL" id="JBHRZF010000006">
    <property type="protein sequence ID" value="MFC3859260.1"/>
    <property type="molecule type" value="Genomic_DNA"/>
</dbReference>
<keyword evidence="2" id="KW-0732">Signal</keyword>